<evidence type="ECO:0000256" key="1">
    <source>
        <dbReference type="SAM" id="SignalP"/>
    </source>
</evidence>
<comment type="caution">
    <text evidence="2">The sequence shown here is derived from an EMBL/GenBank/DDBJ whole genome shotgun (WGS) entry which is preliminary data.</text>
</comment>
<keyword evidence="1" id="KW-0732">Signal</keyword>
<name>A0A7W3QL45_ACTNM</name>
<dbReference type="InterPro" id="IPR008585">
    <property type="entry name" value="Gamma_PGA_hydro"/>
</dbReference>
<feature type="signal peptide" evidence="1">
    <location>
        <begin position="1"/>
        <end position="18"/>
    </location>
</feature>
<sequence>MNRALPVLGLVLALPLAACGTAGEHRSASPVAAQRTVAAERADKYRDYAHLARHEKEGRDYRRVLRSPRNARVAHIAVHGGGIEPPTTQLADHAAARRGDAHYSFVGLKKRGNSALHLTSTRFDEPKALKLLRGVRYTVSWHAAKGDRAVTYVGGRDTALARKVTAALRAKGFAVATPPDGIEGTHPKNIANRNARGKGLQLEISTAQRKRFFRGGRLDAAWISNPRNRTRAFQDYVKAVDSALAGL</sequence>
<dbReference type="Gene3D" id="3.40.630.100">
    <property type="entry name" value="Poly-gamma-glutamate hydrolase, zinc-binding motif"/>
    <property type="match status" value="1"/>
</dbReference>
<dbReference type="Pfam" id="PF05908">
    <property type="entry name" value="Gamma_PGA_hydro"/>
    <property type="match status" value="1"/>
</dbReference>
<dbReference type="EMBL" id="JACJIA010000003">
    <property type="protein sequence ID" value="MBA8951087.1"/>
    <property type="molecule type" value="Genomic_DNA"/>
</dbReference>
<accession>A0A7W3QL45</accession>
<protein>
    <submittedName>
        <fullName evidence="2">Phage replication-related protein YjqB (UPF0714/DUF867 family)</fullName>
    </submittedName>
</protein>
<dbReference type="InterPro" id="IPR038128">
    <property type="entry name" value="Gamma_PGA_hydro_sf"/>
</dbReference>
<evidence type="ECO:0000313" key="3">
    <source>
        <dbReference type="Proteomes" id="UP000572680"/>
    </source>
</evidence>
<evidence type="ECO:0000313" key="2">
    <source>
        <dbReference type="EMBL" id="MBA8951087.1"/>
    </source>
</evidence>
<dbReference type="RefSeq" id="WP_182843471.1">
    <property type="nucleotide sequence ID" value="NZ_BAAALP010000009.1"/>
</dbReference>
<keyword evidence="3" id="KW-1185">Reference proteome</keyword>
<proteinExistence type="predicted"/>
<feature type="chain" id="PRO_5038647413" evidence="1">
    <location>
        <begin position="19"/>
        <end position="247"/>
    </location>
</feature>
<dbReference type="Proteomes" id="UP000572680">
    <property type="component" value="Unassembled WGS sequence"/>
</dbReference>
<dbReference type="AlphaFoldDB" id="A0A7W3QL45"/>
<gene>
    <name evidence="2" type="ORF">HNR61_002718</name>
</gene>
<reference evidence="2 3" key="1">
    <citation type="submission" date="2020-08" db="EMBL/GenBank/DDBJ databases">
        <title>Genomic Encyclopedia of Type Strains, Phase IV (KMG-IV): sequencing the most valuable type-strain genomes for metagenomic binning, comparative biology and taxonomic classification.</title>
        <authorList>
            <person name="Goeker M."/>
        </authorList>
    </citation>
    <scope>NUCLEOTIDE SEQUENCE [LARGE SCALE GENOMIC DNA]</scope>
    <source>
        <strain evidence="2 3">DSM 44197</strain>
    </source>
</reference>
<organism evidence="2 3">
    <name type="scientific">Actinomadura namibiensis</name>
    <dbReference type="NCBI Taxonomy" id="182080"/>
    <lineage>
        <taxon>Bacteria</taxon>
        <taxon>Bacillati</taxon>
        <taxon>Actinomycetota</taxon>
        <taxon>Actinomycetes</taxon>
        <taxon>Streptosporangiales</taxon>
        <taxon>Thermomonosporaceae</taxon>
        <taxon>Actinomadura</taxon>
    </lineage>
</organism>